<dbReference type="Proteomes" id="UP000037035">
    <property type="component" value="Unassembled WGS sequence"/>
</dbReference>
<dbReference type="EMBL" id="LAVV01009786">
    <property type="protein sequence ID" value="KNZ49989.1"/>
    <property type="molecule type" value="Genomic_DNA"/>
</dbReference>
<protein>
    <submittedName>
        <fullName evidence="1">Uncharacterized protein</fullName>
    </submittedName>
</protein>
<proteinExistence type="predicted"/>
<comment type="caution">
    <text evidence="1">The sequence shown here is derived from an EMBL/GenBank/DDBJ whole genome shotgun (WGS) entry which is preliminary data.</text>
</comment>
<name>A0A0L6UN91_9BASI</name>
<reference evidence="1 2" key="1">
    <citation type="submission" date="2015-08" db="EMBL/GenBank/DDBJ databases">
        <title>Next Generation Sequencing and Analysis of the Genome of Puccinia sorghi L Schw, the Causal Agent of Maize Common Rust.</title>
        <authorList>
            <person name="Rochi L."/>
            <person name="Burguener G."/>
            <person name="Darino M."/>
            <person name="Turjanski A."/>
            <person name="Kreff E."/>
            <person name="Dieguez M.J."/>
            <person name="Sacco F."/>
        </authorList>
    </citation>
    <scope>NUCLEOTIDE SEQUENCE [LARGE SCALE GENOMIC DNA]</scope>
    <source>
        <strain evidence="1 2">RO10H11247</strain>
    </source>
</reference>
<gene>
    <name evidence="1" type="ORF">VP01_4656g1</name>
</gene>
<dbReference type="VEuPathDB" id="FungiDB:VP01_4656g1"/>
<evidence type="ECO:0000313" key="2">
    <source>
        <dbReference type="Proteomes" id="UP000037035"/>
    </source>
</evidence>
<accession>A0A0L6UN91</accession>
<dbReference type="AlphaFoldDB" id="A0A0L6UN91"/>
<dbReference type="OrthoDB" id="10503753at2759"/>
<organism evidence="1 2">
    <name type="scientific">Puccinia sorghi</name>
    <dbReference type="NCBI Taxonomy" id="27349"/>
    <lineage>
        <taxon>Eukaryota</taxon>
        <taxon>Fungi</taxon>
        <taxon>Dikarya</taxon>
        <taxon>Basidiomycota</taxon>
        <taxon>Pucciniomycotina</taxon>
        <taxon>Pucciniomycetes</taxon>
        <taxon>Pucciniales</taxon>
        <taxon>Pucciniaceae</taxon>
        <taxon>Puccinia</taxon>
    </lineage>
</organism>
<evidence type="ECO:0000313" key="1">
    <source>
        <dbReference type="EMBL" id="KNZ49989.1"/>
    </source>
</evidence>
<sequence length="159" mass="17571">MVQWMVGKNMFSSIIQQMVSSSPPSTPSSVTQIGFTSSDLLSLTPFGAMDSFDIDPSLPPYTALAPITTNIGATKYPQPPAENAALKNSNIFRVLGIGPPMHFDCSISFTIYCSEKTKRNSTNWVTLRQFYDLSVTFNTNNTMSWPTFQHLVADQCNNN</sequence>
<keyword evidence="2" id="KW-1185">Reference proteome</keyword>